<evidence type="ECO:0000256" key="3">
    <source>
        <dbReference type="ARBA" id="ARBA00022448"/>
    </source>
</evidence>
<organism evidence="9 10">
    <name type="scientific">Microlunatus capsulatus</name>
    <dbReference type="NCBI Taxonomy" id="99117"/>
    <lineage>
        <taxon>Bacteria</taxon>
        <taxon>Bacillati</taxon>
        <taxon>Actinomycetota</taxon>
        <taxon>Actinomycetes</taxon>
        <taxon>Propionibacteriales</taxon>
        <taxon>Propionibacteriaceae</taxon>
        <taxon>Microlunatus</taxon>
    </lineage>
</organism>
<feature type="transmembrane region" description="Helical" evidence="8">
    <location>
        <begin position="135"/>
        <end position="166"/>
    </location>
</feature>
<dbReference type="PANTHER" id="PTHR30269">
    <property type="entry name" value="TRANSMEMBRANE PROTEIN YFCA"/>
    <property type="match status" value="1"/>
</dbReference>
<sequence>MGAAESAVLLVLAGVAAGVVGAGGGVSSLVSYPALLAVGVPPLAANVVNLLAGVAIGPGSAVSSRRELAGSRGTLARLLLPTAAGALSGATLLVVTPPGVFEAVVPFLVLSGAVAVLLQPLLVRRVRRGAVPRWVPPAVVGVVAVYGGYFGAGSGVMLLAAVLVLVEEAVLRANALKNLLLGVISVVAAVVLVVGEPVRWSAVLPLAAGLLVGSALGPVVVRHLPHGLVRGVAAGCGVALAVYLWVVPG</sequence>
<dbReference type="InterPro" id="IPR052017">
    <property type="entry name" value="TSUP"/>
</dbReference>
<comment type="similarity">
    <text evidence="2 8">Belongs to the 4-toluene sulfonate uptake permease (TSUP) (TC 2.A.102) family.</text>
</comment>
<keyword evidence="3" id="KW-0813">Transport</keyword>
<evidence type="ECO:0000256" key="2">
    <source>
        <dbReference type="ARBA" id="ARBA00009142"/>
    </source>
</evidence>
<dbReference type="RefSeq" id="WP_210052377.1">
    <property type="nucleotide sequence ID" value="NZ_BAAAMH010000036.1"/>
</dbReference>
<evidence type="ECO:0000256" key="6">
    <source>
        <dbReference type="ARBA" id="ARBA00022989"/>
    </source>
</evidence>
<comment type="caution">
    <text evidence="9">The sequence shown here is derived from an EMBL/GenBank/DDBJ whole genome shotgun (WGS) entry which is preliminary data.</text>
</comment>
<feature type="transmembrane region" description="Helical" evidence="8">
    <location>
        <begin position="227"/>
        <end position="246"/>
    </location>
</feature>
<dbReference type="InterPro" id="IPR002781">
    <property type="entry name" value="TM_pro_TauE-like"/>
</dbReference>
<feature type="transmembrane region" description="Helical" evidence="8">
    <location>
        <begin position="32"/>
        <end position="57"/>
    </location>
</feature>
<feature type="transmembrane region" description="Helical" evidence="8">
    <location>
        <begin position="178"/>
        <end position="195"/>
    </location>
</feature>
<evidence type="ECO:0000313" key="9">
    <source>
        <dbReference type="EMBL" id="MBP2415391.1"/>
    </source>
</evidence>
<evidence type="ECO:0000256" key="7">
    <source>
        <dbReference type="ARBA" id="ARBA00023136"/>
    </source>
</evidence>
<evidence type="ECO:0000313" key="10">
    <source>
        <dbReference type="Proteomes" id="UP000758168"/>
    </source>
</evidence>
<keyword evidence="7 8" id="KW-0472">Membrane</keyword>
<feature type="transmembrane region" description="Helical" evidence="8">
    <location>
        <begin position="202"/>
        <end position="221"/>
    </location>
</feature>
<proteinExistence type="inferred from homology"/>
<comment type="subcellular location">
    <subcellularLocation>
        <location evidence="1 8">Cell membrane</location>
        <topology evidence="1 8">Multi-pass membrane protein</topology>
    </subcellularLocation>
</comment>
<evidence type="ECO:0000256" key="1">
    <source>
        <dbReference type="ARBA" id="ARBA00004651"/>
    </source>
</evidence>
<dbReference type="Proteomes" id="UP000758168">
    <property type="component" value="Unassembled WGS sequence"/>
</dbReference>
<feature type="transmembrane region" description="Helical" evidence="8">
    <location>
        <begin position="78"/>
        <end position="97"/>
    </location>
</feature>
<accession>A0ABS4Z2W5</accession>
<protein>
    <recommendedName>
        <fullName evidence="8">Probable membrane transporter protein</fullName>
    </recommendedName>
</protein>
<reference evidence="9 10" key="1">
    <citation type="submission" date="2021-03" db="EMBL/GenBank/DDBJ databases">
        <title>Sequencing the genomes of 1000 actinobacteria strains.</title>
        <authorList>
            <person name="Klenk H.-P."/>
        </authorList>
    </citation>
    <scope>NUCLEOTIDE SEQUENCE [LARGE SCALE GENOMIC DNA]</scope>
    <source>
        <strain evidence="9 10">DSM 12936</strain>
    </source>
</reference>
<evidence type="ECO:0000256" key="8">
    <source>
        <dbReference type="RuleBase" id="RU363041"/>
    </source>
</evidence>
<keyword evidence="4 8" id="KW-1003">Cell membrane</keyword>
<dbReference type="PANTHER" id="PTHR30269:SF0">
    <property type="entry name" value="MEMBRANE TRANSPORTER PROTEIN YFCA-RELATED"/>
    <property type="match status" value="1"/>
</dbReference>
<gene>
    <name evidence="9" type="ORF">JOF54_000313</name>
</gene>
<keyword evidence="5 8" id="KW-0812">Transmembrane</keyword>
<keyword evidence="10" id="KW-1185">Reference proteome</keyword>
<name>A0ABS4Z2W5_9ACTN</name>
<evidence type="ECO:0000256" key="4">
    <source>
        <dbReference type="ARBA" id="ARBA00022475"/>
    </source>
</evidence>
<dbReference type="EMBL" id="JAGIOB010000001">
    <property type="protein sequence ID" value="MBP2415391.1"/>
    <property type="molecule type" value="Genomic_DNA"/>
</dbReference>
<dbReference type="Pfam" id="PF01925">
    <property type="entry name" value="TauE"/>
    <property type="match status" value="1"/>
</dbReference>
<evidence type="ECO:0000256" key="5">
    <source>
        <dbReference type="ARBA" id="ARBA00022692"/>
    </source>
</evidence>
<feature type="transmembrane region" description="Helical" evidence="8">
    <location>
        <begin position="103"/>
        <end position="123"/>
    </location>
</feature>
<keyword evidence="6 8" id="KW-1133">Transmembrane helix</keyword>